<evidence type="ECO:0000313" key="3">
    <source>
        <dbReference type="Proteomes" id="UP000812277"/>
    </source>
</evidence>
<dbReference type="RefSeq" id="WP_219875189.1">
    <property type="nucleotide sequence ID" value="NZ_JAHZIJ010000032.1"/>
</dbReference>
<proteinExistence type="predicted"/>
<evidence type="ECO:0000313" key="2">
    <source>
        <dbReference type="EMBL" id="MBW7477807.1"/>
    </source>
</evidence>
<reference evidence="2 3" key="1">
    <citation type="submission" date="2021-07" db="EMBL/GenBank/DDBJ databases">
        <title>Paenibacillus radiodurans sp. nov., isolated from the southeastern edge of Tengger Desert.</title>
        <authorList>
            <person name="Zhang G."/>
        </authorList>
    </citation>
    <scope>NUCLEOTIDE SEQUENCE [LARGE SCALE GENOMIC DNA]</scope>
    <source>
        <strain evidence="2 3">DT7-4</strain>
    </source>
</reference>
<dbReference type="EMBL" id="JAHZIJ010000032">
    <property type="protein sequence ID" value="MBW7477807.1"/>
    <property type="molecule type" value="Genomic_DNA"/>
</dbReference>
<dbReference type="Proteomes" id="UP000812277">
    <property type="component" value="Unassembled WGS sequence"/>
</dbReference>
<comment type="caution">
    <text evidence="2">The sequence shown here is derived from an EMBL/GenBank/DDBJ whole genome shotgun (WGS) entry which is preliminary data.</text>
</comment>
<feature type="compositionally biased region" description="Low complexity" evidence="1">
    <location>
        <begin position="68"/>
        <end position="77"/>
    </location>
</feature>
<organism evidence="2 3">
    <name type="scientific">Paenibacillus oenotherae</name>
    <dbReference type="NCBI Taxonomy" id="1435645"/>
    <lineage>
        <taxon>Bacteria</taxon>
        <taxon>Bacillati</taxon>
        <taxon>Bacillota</taxon>
        <taxon>Bacilli</taxon>
        <taxon>Bacillales</taxon>
        <taxon>Paenibacillaceae</taxon>
        <taxon>Paenibacillus</taxon>
    </lineage>
</organism>
<protein>
    <submittedName>
        <fullName evidence="2">Uncharacterized protein</fullName>
    </submittedName>
</protein>
<keyword evidence="3" id="KW-1185">Reference proteome</keyword>
<accession>A0ABS7DE87</accession>
<evidence type="ECO:0000256" key="1">
    <source>
        <dbReference type="SAM" id="MobiDB-lite"/>
    </source>
</evidence>
<name>A0ABS7DE87_9BACL</name>
<gene>
    <name evidence="2" type="ORF">K0T92_24150</name>
</gene>
<feature type="region of interest" description="Disordered" evidence="1">
    <location>
        <begin position="68"/>
        <end position="98"/>
    </location>
</feature>
<sequence length="176" mass="19269">MRTDKGNNEQKAFLFNVDLLVQGETNAIAMENLLHALNQCQLEDFRILSGVQLGQIIAALEEAQVNSKQPAAKPSAAKGKEEAPPAPASKPSVTADKQQNAAPIIDGPLITDSIKICIAENRLIRLTVNKGFGVKLNIPCRIVNFEDKTGMLTVYHVDEKQVYSFTLNEIDDLLLN</sequence>